<evidence type="ECO:0000256" key="11">
    <source>
        <dbReference type="RuleBase" id="RU004516"/>
    </source>
</evidence>
<dbReference type="Gene3D" id="3.20.10.10">
    <property type="entry name" value="D-amino Acid Aminotransferase, subunit A, domain 2"/>
    <property type="match status" value="1"/>
</dbReference>
<gene>
    <name evidence="13" type="primary">dat</name>
    <name evidence="13" type="ORF">GCM10008986_17280</name>
</gene>
<comment type="caution">
    <text evidence="13">The sequence shown here is derived from an EMBL/GenBank/DDBJ whole genome shotgun (WGS) entry which is preliminary data.</text>
</comment>
<evidence type="ECO:0000256" key="2">
    <source>
        <dbReference type="ARBA" id="ARBA00009320"/>
    </source>
</evidence>
<dbReference type="InterPro" id="IPR043131">
    <property type="entry name" value="BCAT-like_N"/>
</dbReference>
<reference evidence="14" key="1">
    <citation type="journal article" date="2019" name="Int. J. Syst. Evol. Microbiol.">
        <title>The Global Catalogue of Microorganisms (GCM) 10K type strain sequencing project: providing services to taxonomists for standard genome sequencing and annotation.</title>
        <authorList>
            <consortium name="The Broad Institute Genomics Platform"/>
            <consortium name="The Broad Institute Genome Sequencing Center for Infectious Disease"/>
            <person name="Wu L."/>
            <person name="Ma J."/>
        </authorList>
    </citation>
    <scope>NUCLEOTIDE SEQUENCE [LARGE SCALE GENOMIC DNA]</scope>
    <source>
        <strain evidence="14">JCM 12389</strain>
    </source>
</reference>
<evidence type="ECO:0000256" key="12">
    <source>
        <dbReference type="RuleBase" id="RU004520"/>
    </source>
</evidence>
<keyword evidence="8 11" id="KW-0663">Pyridoxal phosphate</keyword>
<evidence type="ECO:0000256" key="7">
    <source>
        <dbReference type="ARBA" id="ARBA00022679"/>
    </source>
</evidence>
<proteinExistence type="inferred from homology"/>
<dbReference type="InterPro" id="IPR018300">
    <property type="entry name" value="Aminotrans_IV_CS"/>
</dbReference>
<sequence length="281" mass="31765">MIVLKNQEFIQRDNAKTDIEDRGYTFGDGVYEVIRVYNGAFFMLKEHLERLQFSLTETAIPYDTDSEDLGTLLNQLVSKNQIKNGAIYLQITRGIAPRSHPYPKQTPPQLYAYPIPVSSPVDAQQNGVSVTLLEDRRWLRCDIKSLNLLYNVMAKQQAKENGHFEALLYRDEAHITEGSSSNFFAVKNGTVITHPANNYILNGITRLAILKVCDQLGIPFEERELRIRDLESIDEAFLASTTSEVVPITEVDQQKIGDGKAGEITSRILEGFKELIRQADV</sequence>
<dbReference type="RefSeq" id="WP_343839809.1">
    <property type="nucleotide sequence ID" value="NZ_BAAADO010000003.1"/>
</dbReference>
<dbReference type="Gene3D" id="3.30.470.10">
    <property type="match status" value="1"/>
</dbReference>
<keyword evidence="14" id="KW-1185">Reference proteome</keyword>
<dbReference type="PANTHER" id="PTHR42743:SF10">
    <property type="entry name" value="D-ALANINE AMINOTRANSFERASE"/>
    <property type="match status" value="1"/>
</dbReference>
<dbReference type="NCBIfam" id="TIGR01121">
    <property type="entry name" value="D_amino_aminoT"/>
    <property type="match status" value="1"/>
</dbReference>
<evidence type="ECO:0000256" key="8">
    <source>
        <dbReference type="ARBA" id="ARBA00022898"/>
    </source>
</evidence>
<dbReference type="SUPFAM" id="SSF56752">
    <property type="entry name" value="D-aminoacid aminotransferase-like PLP-dependent enzymes"/>
    <property type="match status" value="1"/>
</dbReference>
<accession>A0ABP3L554</accession>
<dbReference type="CDD" id="cd01558">
    <property type="entry name" value="D-AAT_like"/>
    <property type="match status" value="1"/>
</dbReference>
<dbReference type="InterPro" id="IPR043132">
    <property type="entry name" value="BCAT-like_C"/>
</dbReference>
<comment type="catalytic activity">
    <reaction evidence="9 12">
        <text>D-alanine + 2-oxoglutarate = D-glutamate + pyruvate</text>
        <dbReference type="Rhea" id="RHEA:15869"/>
        <dbReference type="ChEBI" id="CHEBI:15361"/>
        <dbReference type="ChEBI" id="CHEBI:16810"/>
        <dbReference type="ChEBI" id="CHEBI:29986"/>
        <dbReference type="ChEBI" id="CHEBI:57416"/>
        <dbReference type="EC" id="2.6.1.21"/>
    </reaction>
</comment>
<dbReference type="EC" id="2.6.1.21" evidence="4 12"/>
<evidence type="ECO:0000256" key="9">
    <source>
        <dbReference type="ARBA" id="ARBA00047911"/>
    </source>
</evidence>
<dbReference type="InterPro" id="IPR036038">
    <property type="entry name" value="Aminotransferase-like"/>
</dbReference>
<protein>
    <recommendedName>
        <fullName evidence="5 12">D-alanine aminotransferase</fullName>
        <ecNumber evidence="4 12">2.6.1.21</ecNumber>
    </recommendedName>
</protein>
<comment type="cofactor">
    <cofactor evidence="1 11">
        <name>pyridoxal 5'-phosphate</name>
        <dbReference type="ChEBI" id="CHEBI:597326"/>
    </cofactor>
</comment>
<name>A0ABP3L554_9BACI</name>
<dbReference type="PANTHER" id="PTHR42743">
    <property type="entry name" value="AMINO-ACID AMINOTRANSFERASE"/>
    <property type="match status" value="1"/>
</dbReference>
<evidence type="ECO:0000256" key="10">
    <source>
        <dbReference type="RuleBase" id="RU004106"/>
    </source>
</evidence>
<evidence type="ECO:0000313" key="13">
    <source>
        <dbReference type="EMBL" id="GAA0491659.1"/>
    </source>
</evidence>
<evidence type="ECO:0000256" key="5">
    <source>
        <dbReference type="ARBA" id="ARBA00021779"/>
    </source>
</evidence>
<dbReference type="Proteomes" id="UP001500880">
    <property type="component" value="Unassembled WGS sequence"/>
</dbReference>
<organism evidence="13 14">
    <name type="scientific">Salinibacillus aidingensis</name>
    <dbReference type="NCBI Taxonomy" id="237684"/>
    <lineage>
        <taxon>Bacteria</taxon>
        <taxon>Bacillati</taxon>
        <taxon>Bacillota</taxon>
        <taxon>Bacilli</taxon>
        <taxon>Bacillales</taxon>
        <taxon>Bacillaceae</taxon>
        <taxon>Salinibacillus</taxon>
    </lineage>
</organism>
<dbReference type="InterPro" id="IPR005784">
    <property type="entry name" value="D_amino_transT"/>
</dbReference>
<keyword evidence="6" id="KW-0032">Aminotransferase</keyword>
<keyword evidence="7" id="KW-0808">Transferase</keyword>
<evidence type="ECO:0000256" key="1">
    <source>
        <dbReference type="ARBA" id="ARBA00001933"/>
    </source>
</evidence>
<dbReference type="InterPro" id="IPR001544">
    <property type="entry name" value="Aminotrans_IV"/>
</dbReference>
<evidence type="ECO:0000256" key="4">
    <source>
        <dbReference type="ARBA" id="ARBA00012874"/>
    </source>
</evidence>
<evidence type="ECO:0000256" key="6">
    <source>
        <dbReference type="ARBA" id="ARBA00022576"/>
    </source>
</evidence>
<evidence type="ECO:0000313" key="14">
    <source>
        <dbReference type="Proteomes" id="UP001500880"/>
    </source>
</evidence>
<comment type="similarity">
    <text evidence="2 10">Belongs to the class-IV pyridoxal-phosphate-dependent aminotransferase family.</text>
</comment>
<dbReference type="InterPro" id="IPR050571">
    <property type="entry name" value="Class-IV_PLP-Dep_Aminotrnsfr"/>
</dbReference>
<dbReference type="PROSITE" id="PS00770">
    <property type="entry name" value="AA_TRANSFER_CLASS_4"/>
    <property type="match status" value="1"/>
</dbReference>
<dbReference type="EMBL" id="BAAADO010000003">
    <property type="protein sequence ID" value="GAA0491659.1"/>
    <property type="molecule type" value="Genomic_DNA"/>
</dbReference>
<dbReference type="Pfam" id="PF01063">
    <property type="entry name" value="Aminotran_4"/>
    <property type="match status" value="1"/>
</dbReference>
<comment type="subunit">
    <text evidence="3">Homodimer.</text>
</comment>
<comment type="function">
    <text evidence="12">Acts on the D-isomers of alanine, leucine, aspartate, glutamate, aminobutyrate, norvaline and asparagine. The enzyme transfers an amino group from a substrate D-amino acid to the pyridoxal phosphate cofactor to form pyridoxamine and an alpha-keto acid in the first half-reaction.</text>
</comment>
<evidence type="ECO:0000256" key="3">
    <source>
        <dbReference type="ARBA" id="ARBA00011738"/>
    </source>
</evidence>